<comment type="caution">
    <text evidence="1">The sequence shown here is derived from an EMBL/GenBank/DDBJ whole genome shotgun (WGS) entry which is preliminary data.</text>
</comment>
<dbReference type="AlphaFoldDB" id="A0A839EZC3"/>
<dbReference type="Proteomes" id="UP000549052">
    <property type="component" value="Unassembled WGS sequence"/>
</dbReference>
<reference evidence="1 2" key="1">
    <citation type="submission" date="2020-07" db="EMBL/GenBank/DDBJ databases">
        <title>Genomic Encyclopedia of Type Strains, Phase IV (KMG-V): Genome sequencing to study the core and pangenomes of soil and plant-associated prokaryotes.</title>
        <authorList>
            <person name="Whitman W."/>
        </authorList>
    </citation>
    <scope>NUCLEOTIDE SEQUENCE [LARGE SCALE GENOMIC DNA]</scope>
    <source>
        <strain evidence="1 2">AN3</strain>
    </source>
</reference>
<name>A0A839EZC3_9HYPH</name>
<dbReference type="RefSeq" id="WP_182552274.1">
    <property type="nucleotide sequence ID" value="NZ_JACGXN010000016.1"/>
</dbReference>
<evidence type="ECO:0000313" key="2">
    <source>
        <dbReference type="Proteomes" id="UP000549052"/>
    </source>
</evidence>
<evidence type="ECO:0008006" key="3">
    <source>
        <dbReference type="Google" id="ProtNLM"/>
    </source>
</evidence>
<proteinExistence type="predicted"/>
<dbReference type="InterPro" id="IPR024411">
    <property type="entry name" value="Tail_terminator_phage"/>
</dbReference>
<gene>
    <name evidence="1" type="ORF">FHW16_005472</name>
</gene>
<evidence type="ECO:0000313" key="1">
    <source>
        <dbReference type="EMBL" id="MBA8881727.1"/>
    </source>
</evidence>
<dbReference type="Pfam" id="PF12691">
    <property type="entry name" value="Phage_tail_terminator_6"/>
    <property type="match status" value="1"/>
</dbReference>
<protein>
    <recommendedName>
        <fullName evidence="3">DUF3168 domain-containing protein</fullName>
    </recommendedName>
</protein>
<keyword evidence="2" id="KW-1185">Reference proteome</keyword>
<dbReference type="EMBL" id="JACGXN010000016">
    <property type="protein sequence ID" value="MBA8881727.1"/>
    <property type="molecule type" value="Genomic_DNA"/>
</dbReference>
<sequence>MIWDILIAKIEAAGLAAAGNDMFINDFPAEVDTGVMLKSPLAGIAIDPNLPGYYTPNLQIIVRHKDPVEGEKLAAKLNHILYVEAPERYEQTAERGAVQINIFRARSLPIRYPRQEGGSIEWSLNYSTSFTIQARS</sequence>
<organism evidence="1 2">
    <name type="scientific">Phyllobacterium myrsinacearum</name>
    <dbReference type="NCBI Taxonomy" id="28101"/>
    <lineage>
        <taxon>Bacteria</taxon>
        <taxon>Pseudomonadati</taxon>
        <taxon>Pseudomonadota</taxon>
        <taxon>Alphaproteobacteria</taxon>
        <taxon>Hyphomicrobiales</taxon>
        <taxon>Phyllobacteriaceae</taxon>
        <taxon>Phyllobacterium</taxon>
    </lineage>
</organism>
<accession>A0A839EZC3</accession>